<dbReference type="PANTHER" id="PTHR38049">
    <property type="entry name" value="RICIN B LECTIN DOMAIN-CONTAINING PROTEIN"/>
    <property type="match status" value="1"/>
</dbReference>
<dbReference type="PANTHER" id="PTHR38049:SF1">
    <property type="entry name" value="PROTEIN KINASE DOMAIN-CONTAINING PROTEIN"/>
    <property type="match status" value="1"/>
</dbReference>
<comment type="caution">
    <text evidence="2">The sequence shown here is derived from an EMBL/GenBank/DDBJ whole genome shotgun (WGS) entry which is preliminary data.</text>
</comment>
<name>A0A507B117_9PEZI</name>
<dbReference type="RefSeq" id="XP_030994115.1">
    <property type="nucleotide sequence ID" value="XM_031141491.1"/>
</dbReference>
<evidence type="ECO:0000313" key="3">
    <source>
        <dbReference type="Proteomes" id="UP000319257"/>
    </source>
</evidence>
<keyword evidence="1" id="KW-0732">Signal</keyword>
<feature type="chain" id="PRO_5021489385" evidence="1">
    <location>
        <begin position="21"/>
        <end position="212"/>
    </location>
</feature>
<evidence type="ECO:0000256" key="1">
    <source>
        <dbReference type="SAM" id="SignalP"/>
    </source>
</evidence>
<evidence type="ECO:0000313" key="2">
    <source>
        <dbReference type="EMBL" id="TPX12404.1"/>
    </source>
</evidence>
<reference evidence="2 3" key="1">
    <citation type="submission" date="2019-06" db="EMBL/GenBank/DDBJ databases">
        <title>Draft genome sequence of the filamentous fungus Phialemoniopsis curvata isolated from diesel fuel.</title>
        <authorList>
            <person name="Varaljay V.A."/>
            <person name="Lyon W.J."/>
            <person name="Crouch A.L."/>
            <person name="Drake C.E."/>
            <person name="Hollomon J.M."/>
            <person name="Nadeau L.J."/>
            <person name="Nunn H.S."/>
            <person name="Stevenson B.S."/>
            <person name="Bojanowski C.L."/>
            <person name="Crookes-Goodson W.J."/>
        </authorList>
    </citation>
    <scope>NUCLEOTIDE SEQUENCE [LARGE SCALE GENOMIC DNA]</scope>
    <source>
        <strain evidence="2 3">D216</strain>
    </source>
</reference>
<dbReference type="STRING" id="1093900.A0A507B117"/>
<sequence length="212" mass="23394">MVLGLLVIAGIPTTIGVCEALSAQKKQNAAAKEKAKFSMTTDLSLDGGPAVECFCVLADGKLWVDHPDAPAPGHRFAGYYFTYPSEEKHLGLVSTIADDPPMLNWLFVDRETGALRHGGRKDTLEHLIGPWGWSDDETWLTLEGRDGGFVAAEDEETGKWCVFLDRDQHNGGQRRVTDDGEGGGRGLRIPIKLRRKMALGMESRYVRPDEKR</sequence>
<dbReference type="GeneID" id="41974263"/>
<proteinExistence type="predicted"/>
<organism evidence="2 3">
    <name type="scientific">Thyridium curvatum</name>
    <dbReference type="NCBI Taxonomy" id="1093900"/>
    <lineage>
        <taxon>Eukaryota</taxon>
        <taxon>Fungi</taxon>
        <taxon>Dikarya</taxon>
        <taxon>Ascomycota</taxon>
        <taxon>Pezizomycotina</taxon>
        <taxon>Sordariomycetes</taxon>
        <taxon>Sordariomycetidae</taxon>
        <taxon>Thyridiales</taxon>
        <taxon>Thyridiaceae</taxon>
        <taxon>Thyridium</taxon>
    </lineage>
</organism>
<dbReference type="OrthoDB" id="3928002at2759"/>
<dbReference type="InParanoid" id="A0A507B117"/>
<dbReference type="Proteomes" id="UP000319257">
    <property type="component" value="Unassembled WGS sequence"/>
</dbReference>
<protein>
    <submittedName>
        <fullName evidence="2">Uncharacterized protein</fullName>
    </submittedName>
</protein>
<dbReference type="AlphaFoldDB" id="A0A507B117"/>
<feature type="signal peptide" evidence="1">
    <location>
        <begin position="1"/>
        <end position="20"/>
    </location>
</feature>
<dbReference type="EMBL" id="SKBQ01000040">
    <property type="protein sequence ID" value="TPX12404.1"/>
    <property type="molecule type" value="Genomic_DNA"/>
</dbReference>
<gene>
    <name evidence="2" type="ORF">E0L32_006816</name>
</gene>
<keyword evidence="3" id="KW-1185">Reference proteome</keyword>
<accession>A0A507B117</accession>